<reference evidence="2" key="1">
    <citation type="journal article" date="2022" name="Mol. Ecol. Resour.">
        <title>The genomes of chicory, endive, great burdock and yacon provide insights into Asteraceae palaeo-polyploidization history and plant inulin production.</title>
        <authorList>
            <person name="Fan W."/>
            <person name="Wang S."/>
            <person name="Wang H."/>
            <person name="Wang A."/>
            <person name="Jiang F."/>
            <person name="Liu H."/>
            <person name="Zhao H."/>
            <person name="Xu D."/>
            <person name="Zhang Y."/>
        </authorList>
    </citation>
    <scope>NUCLEOTIDE SEQUENCE [LARGE SCALE GENOMIC DNA]</scope>
    <source>
        <strain evidence="2">cv. Yunnan</strain>
    </source>
</reference>
<gene>
    <name evidence="1" type="ORF">L1987_46125</name>
</gene>
<evidence type="ECO:0000313" key="1">
    <source>
        <dbReference type="EMBL" id="KAI3776348.1"/>
    </source>
</evidence>
<sequence length="148" mass="17120">MLGLFSVEKDTHFLYLVMQFCSRNIYGFVTTKDVCLALWLESGYRNAQLFKLIRDIVVGVKELHVENIIHGDLNSQNIFVVNERRILVKLSGMTIKSHHAFSKGTPVWRAPELIREMEQTKATNMFSLGCVIYYCLTCDDHLFGDHFE</sequence>
<comment type="caution">
    <text evidence="1">The sequence shown here is derived from an EMBL/GenBank/DDBJ whole genome shotgun (WGS) entry which is preliminary data.</text>
</comment>
<dbReference type="Proteomes" id="UP001056120">
    <property type="component" value="Linkage Group LG15"/>
</dbReference>
<keyword evidence="2" id="KW-1185">Reference proteome</keyword>
<evidence type="ECO:0000313" key="2">
    <source>
        <dbReference type="Proteomes" id="UP001056120"/>
    </source>
</evidence>
<protein>
    <submittedName>
        <fullName evidence="1">Uncharacterized protein</fullName>
    </submittedName>
</protein>
<proteinExistence type="predicted"/>
<accession>A0ACB9FYQ9</accession>
<reference evidence="1 2" key="2">
    <citation type="journal article" date="2022" name="Mol. Ecol. Resour.">
        <title>The genomes of chicory, endive, great burdock and yacon provide insights into Asteraceae paleo-polyploidization history and plant inulin production.</title>
        <authorList>
            <person name="Fan W."/>
            <person name="Wang S."/>
            <person name="Wang H."/>
            <person name="Wang A."/>
            <person name="Jiang F."/>
            <person name="Liu H."/>
            <person name="Zhao H."/>
            <person name="Xu D."/>
            <person name="Zhang Y."/>
        </authorList>
    </citation>
    <scope>NUCLEOTIDE SEQUENCE [LARGE SCALE GENOMIC DNA]</scope>
    <source>
        <strain evidence="2">cv. Yunnan</strain>
        <tissue evidence="1">Leaves</tissue>
    </source>
</reference>
<name>A0ACB9FYQ9_9ASTR</name>
<dbReference type="EMBL" id="CM042032">
    <property type="protein sequence ID" value="KAI3776348.1"/>
    <property type="molecule type" value="Genomic_DNA"/>
</dbReference>
<organism evidence="1 2">
    <name type="scientific">Smallanthus sonchifolius</name>
    <dbReference type="NCBI Taxonomy" id="185202"/>
    <lineage>
        <taxon>Eukaryota</taxon>
        <taxon>Viridiplantae</taxon>
        <taxon>Streptophyta</taxon>
        <taxon>Embryophyta</taxon>
        <taxon>Tracheophyta</taxon>
        <taxon>Spermatophyta</taxon>
        <taxon>Magnoliopsida</taxon>
        <taxon>eudicotyledons</taxon>
        <taxon>Gunneridae</taxon>
        <taxon>Pentapetalae</taxon>
        <taxon>asterids</taxon>
        <taxon>campanulids</taxon>
        <taxon>Asterales</taxon>
        <taxon>Asteraceae</taxon>
        <taxon>Asteroideae</taxon>
        <taxon>Heliantheae alliance</taxon>
        <taxon>Millerieae</taxon>
        <taxon>Smallanthus</taxon>
    </lineage>
</organism>